<evidence type="ECO:0000313" key="9">
    <source>
        <dbReference type="Proteomes" id="UP001165060"/>
    </source>
</evidence>
<evidence type="ECO:0000256" key="6">
    <source>
        <dbReference type="SAM" id="SignalP"/>
    </source>
</evidence>
<feature type="domain" description="Protein kinase" evidence="7">
    <location>
        <begin position="1216"/>
        <end position="1517"/>
    </location>
</feature>
<feature type="signal peptide" evidence="6">
    <location>
        <begin position="1"/>
        <end position="18"/>
    </location>
</feature>
<feature type="coiled-coil region" evidence="4">
    <location>
        <begin position="1143"/>
        <end position="1184"/>
    </location>
</feature>
<feature type="chain" id="PRO_5047046641" description="Protein kinase domain-containing protein" evidence="6">
    <location>
        <begin position="19"/>
        <end position="1630"/>
    </location>
</feature>
<dbReference type="Proteomes" id="UP001165060">
    <property type="component" value="Unassembled WGS sequence"/>
</dbReference>
<evidence type="ECO:0000256" key="5">
    <source>
        <dbReference type="SAM" id="MobiDB-lite"/>
    </source>
</evidence>
<dbReference type="PROSITE" id="PS00108">
    <property type="entry name" value="PROTEIN_KINASE_ST"/>
    <property type="match status" value="1"/>
</dbReference>
<dbReference type="InterPro" id="IPR011009">
    <property type="entry name" value="Kinase-like_dom_sf"/>
</dbReference>
<dbReference type="SMART" id="SM00220">
    <property type="entry name" value="S_TKc"/>
    <property type="match status" value="1"/>
</dbReference>
<dbReference type="InterPro" id="IPR017441">
    <property type="entry name" value="Protein_kinase_ATP_BS"/>
</dbReference>
<sequence>MALLLLLLPHSAYSRGDAISSTTCTLVRVETCSGLEAAALVNGDYVPYSGACSGAVAGKPVYWDEYDDTYLYYMSYGEWTVGAICGSNSGIGAGAAYSSAVPYEGSPATWQCVSGSGGWVPKPASVTCARFGAPCPGGEFGNNGECEACPADTPYSPEDGMVNGVDFSDYAGCTDVYQGQTYCYVQDGCPASQIEGVYSGVKWRYCDAAVEAAALASATTPSTSSECVPCEPGSFSDAADDQPCAECLPYSYSASSGSSSCTTCPNGEYAPSGSTSSSACTSVIPADPSQCTAVTVVGCAGTSVEADISQTYPLYGSGCPNTDNHLIFGPAPNGLYLYFRSYASDWIVGSTCGGNDVMAWGSRDSEYPFVDTGETWECGDAWQGAVLELPISVECTEYEITCGEGTYIDGSSCTSCPPNLPDSLPQSASVAACQAPPSTCTTVDVTGCTGSSFPVTAADYTLFTGTCGSGSNVGAPGYPVYYSETTSAYLFYRETASRWQFHENCGSFGTWAGGGAGGYPFLATDELFECNFAGTFVEAPMRIECSGYGEEEVEEEEEEEETTSPTPSPTPGSTTSPTPNPTPSSTLSPTPSPTPAPLVVNHGDEEEVFYDSCPPHLPILSHPSSTPSSFNCVTPVANVILASGLSGRITAYNSDLDSYVEVGTTEEFEDVSLNCVTAVSTTTFLVCAGDRELAADELRLFDSSGNYVSFAEMPGEYPNKALYVPDQDVVAVARGNDESAIVFFSMDIYETKGTMTMDDIVGTIPVPEAAEFPKYMVVGENENEILFTNVRSNNSGDRAVGLIPGTLHETTIFGSVRFDPAVPAATSLTASIEISYAGEWTVHVTEGSKNEQHLGGTPFVVSIAPASTDPAECTTEYSNALVAGESFDAALLSFDSYKNPTSATSDSFSGVFEGRNYTSSATFARTDAGYELEQQWTKSGSYKLGVYHSSSDSGNPTEVAYSPFHFEVLPAPPHASMCVHNLDRRSLDSSKAADLSLALTVKTFDRYSNPTFPDTSSLTVKINSEPEIPLVPPDYSAVYEIAPDSSTDLEISFLLDGEHIADSPVTVTVEPDTALETTITIAASVGSCLLLAILAGTLFFKRKQRFAQEELARVEHQRSQGQAKIIQQSAKLLQEVALHEEDKKMLVEEQHQHEEDKKKADEEIQKLDSEKQKLQNTLNKKRYNEEEIEVMAAALKDVGAARAGELKGVLINSEEIEISRLLGKGGFGVVNLAKYKGMDVAMKQLLTVNSETVTRFRLECFLMKSLRHPNVVKLVGVCWDDNMFACCLEFVENGSLEDHLRKKCGTPEKHGELTWKTHLLKTAQECAVGVQYLHNERYFSDETGEWCETIIHRDLKPDNMLLTKDWVLKLTDFGEARATDLNNTMTSVGTPIYVAPEVMRGERYSSKVDVYSFGVILVAMIRAEANIIEFFFESLRLKMKRQNRQGVGMAILNNRILNQAWRPAIPGPFQRTYPLIAKLIHDCWQQDQDLRPTFSDIVERLNGEVRDQVTAREEPLVVYVGQGSIEEYKELEKQDVAGKHVWDEDQGGGGDGDGDQISRAEHDRVVAELKRVFETTKQEVVSVKRRESAVKEQLKSARKAAEKKGGGGGGDHAALEKARREKEEAVSKAS</sequence>
<dbReference type="PANTHER" id="PTHR44329">
    <property type="entry name" value="SERINE/THREONINE-PROTEIN KINASE TNNI3K-RELATED"/>
    <property type="match status" value="1"/>
</dbReference>
<feature type="region of interest" description="Disordered" evidence="5">
    <location>
        <begin position="1538"/>
        <end position="1558"/>
    </location>
</feature>
<keyword evidence="4" id="KW-0175">Coiled coil</keyword>
<dbReference type="PROSITE" id="PS00107">
    <property type="entry name" value="PROTEIN_KINASE_ATP"/>
    <property type="match status" value="1"/>
</dbReference>
<dbReference type="Gene3D" id="2.10.50.10">
    <property type="entry name" value="Tumor Necrosis Factor Receptor, subunit A, domain 2"/>
    <property type="match status" value="1"/>
</dbReference>
<feature type="region of interest" description="Disordered" evidence="5">
    <location>
        <begin position="548"/>
        <end position="600"/>
    </location>
</feature>
<evidence type="ECO:0000256" key="1">
    <source>
        <dbReference type="ARBA" id="ARBA00022741"/>
    </source>
</evidence>
<feature type="compositionally biased region" description="Acidic residues" evidence="5">
    <location>
        <begin position="549"/>
        <end position="562"/>
    </location>
</feature>
<feature type="compositionally biased region" description="Basic and acidic residues" evidence="5">
    <location>
        <begin position="1613"/>
        <end position="1630"/>
    </location>
</feature>
<accession>A0ABQ6N0S2</accession>
<feature type="binding site" evidence="3">
    <location>
        <position position="1243"/>
    </location>
    <ligand>
        <name>ATP</name>
        <dbReference type="ChEBI" id="CHEBI:30616"/>
    </ligand>
</feature>
<keyword evidence="9" id="KW-1185">Reference proteome</keyword>
<dbReference type="PANTHER" id="PTHR44329:SF298">
    <property type="entry name" value="MIXED LINEAGE KINASE DOMAIN-LIKE PROTEIN"/>
    <property type="match status" value="1"/>
</dbReference>
<evidence type="ECO:0000256" key="2">
    <source>
        <dbReference type="ARBA" id="ARBA00022840"/>
    </source>
</evidence>
<keyword evidence="1 3" id="KW-0547">Nucleotide-binding</keyword>
<dbReference type="Gene3D" id="1.10.510.10">
    <property type="entry name" value="Transferase(Phosphotransferase) domain 1"/>
    <property type="match status" value="1"/>
</dbReference>
<dbReference type="InterPro" id="IPR051681">
    <property type="entry name" value="Ser/Thr_Kinases-Pseudokinases"/>
</dbReference>
<dbReference type="Gene3D" id="3.30.200.20">
    <property type="entry name" value="Phosphorylase Kinase, domain 1"/>
    <property type="match status" value="1"/>
</dbReference>
<evidence type="ECO:0000256" key="3">
    <source>
        <dbReference type="PROSITE-ProRule" id="PRU10141"/>
    </source>
</evidence>
<dbReference type="SUPFAM" id="SSF56112">
    <property type="entry name" value="Protein kinase-like (PK-like)"/>
    <property type="match status" value="1"/>
</dbReference>
<feature type="non-terminal residue" evidence="8">
    <location>
        <position position="1630"/>
    </location>
</feature>
<evidence type="ECO:0000259" key="7">
    <source>
        <dbReference type="PROSITE" id="PS50011"/>
    </source>
</evidence>
<proteinExistence type="predicted"/>
<organism evidence="8 9">
    <name type="scientific">Tetraparma gracilis</name>
    <dbReference type="NCBI Taxonomy" id="2962635"/>
    <lineage>
        <taxon>Eukaryota</taxon>
        <taxon>Sar</taxon>
        <taxon>Stramenopiles</taxon>
        <taxon>Ochrophyta</taxon>
        <taxon>Bolidophyceae</taxon>
        <taxon>Parmales</taxon>
        <taxon>Triparmaceae</taxon>
        <taxon>Tetraparma</taxon>
    </lineage>
</organism>
<gene>
    <name evidence="8" type="ORF">TeGR_g10321</name>
</gene>
<dbReference type="InterPro" id="IPR000719">
    <property type="entry name" value="Prot_kinase_dom"/>
</dbReference>
<dbReference type="SMART" id="SM01411">
    <property type="entry name" value="Ephrin_rec_like"/>
    <property type="match status" value="2"/>
</dbReference>
<keyword evidence="2 3" id="KW-0067">ATP-binding</keyword>
<protein>
    <recommendedName>
        <fullName evidence="7">Protein kinase domain-containing protein</fullName>
    </recommendedName>
</protein>
<feature type="region of interest" description="Disordered" evidence="5">
    <location>
        <begin position="1584"/>
        <end position="1630"/>
    </location>
</feature>
<evidence type="ECO:0000313" key="8">
    <source>
        <dbReference type="EMBL" id="GMI37173.1"/>
    </source>
</evidence>
<dbReference type="EMBL" id="BRYB01003465">
    <property type="protein sequence ID" value="GMI37173.1"/>
    <property type="molecule type" value="Genomic_DNA"/>
</dbReference>
<dbReference type="InterPro" id="IPR008271">
    <property type="entry name" value="Ser/Thr_kinase_AS"/>
</dbReference>
<feature type="compositionally biased region" description="Basic and acidic residues" evidence="5">
    <location>
        <begin position="1584"/>
        <end position="1605"/>
    </location>
</feature>
<feature type="compositionally biased region" description="Low complexity" evidence="5">
    <location>
        <begin position="571"/>
        <end position="589"/>
    </location>
</feature>
<reference evidence="8 9" key="1">
    <citation type="journal article" date="2023" name="Commun. Biol.">
        <title>Genome analysis of Parmales, the sister group of diatoms, reveals the evolutionary specialization of diatoms from phago-mixotrophs to photoautotrophs.</title>
        <authorList>
            <person name="Ban H."/>
            <person name="Sato S."/>
            <person name="Yoshikawa S."/>
            <person name="Yamada K."/>
            <person name="Nakamura Y."/>
            <person name="Ichinomiya M."/>
            <person name="Sato N."/>
            <person name="Blanc-Mathieu R."/>
            <person name="Endo H."/>
            <person name="Kuwata A."/>
            <person name="Ogata H."/>
        </authorList>
    </citation>
    <scope>NUCLEOTIDE SEQUENCE [LARGE SCALE GENOMIC DNA]</scope>
</reference>
<name>A0ABQ6N0S2_9STRA</name>
<evidence type="ECO:0000256" key="4">
    <source>
        <dbReference type="SAM" id="Coils"/>
    </source>
</evidence>
<comment type="caution">
    <text evidence="8">The sequence shown here is derived from an EMBL/GenBank/DDBJ whole genome shotgun (WGS) entry which is preliminary data.</text>
</comment>
<dbReference type="PROSITE" id="PS50011">
    <property type="entry name" value="PROTEIN_KINASE_DOM"/>
    <property type="match status" value="1"/>
</dbReference>
<keyword evidence="6" id="KW-0732">Signal</keyword>
<dbReference type="Pfam" id="PF00069">
    <property type="entry name" value="Pkinase"/>
    <property type="match status" value="1"/>
</dbReference>